<reference evidence="2 3" key="1">
    <citation type="journal article" date="2019" name="Int. J. Syst. Evol. Microbiol.">
        <title>The Global Catalogue of Microorganisms (GCM) 10K type strain sequencing project: providing services to taxonomists for standard genome sequencing and annotation.</title>
        <authorList>
            <consortium name="The Broad Institute Genomics Platform"/>
            <consortium name="The Broad Institute Genome Sequencing Center for Infectious Disease"/>
            <person name="Wu L."/>
            <person name="Ma J."/>
        </authorList>
    </citation>
    <scope>NUCLEOTIDE SEQUENCE [LARGE SCALE GENOMIC DNA]</scope>
    <source>
        <strain evidence="2 3">JCM 6242</strain>
    </source>
</reference>
<dbReference type="Proteomes" id="UP001500831">
    <property type="component" value="Unassembled WGS sequence"/>
</dbReference>
<evidence type="ECO:0000256" key="1">
    <source>
        <dbReference type="SAM" id="MobiDB-lite"/>
    </source>
</evidence>
<gene>
    <name evidence="2" type="ORF">GCM10010517_39260</name>
</gene>
<organism evidence="2 3">
    <name type="scientific">Streptosporangium fragile</name>
    <dbReference type="NCBI Taxonomy" id="46186"/>
    <lineage>
        <taxon>Bacteria</taxon>
        <taxon>Bacillati</taxon>
        <taxon>Actinomycetota</taxon>
        <taxon>Actinomycetes</taxon>
        <taxon>Streptosporangiales</taxon>
        <taxon>Streptosporangiaceae</taxon>
        <taxon>Streptosporangium</taxon>
    </lineage>
</organism>
<comment type="caution">
    <text evidence="2">The sequence shown here is derived from an EMBL/GenBank/DDBJ whole genome shotgun (WGS) entry which is preliminary data.</text>
</comment>
<evidence type="ECO:0000313" key="2">
    <source>
        <dbReference type="EMBL" id="GAA2877624.1"/>
    </source>
</evidence>
<accession>A0ABN3W067</accession>
<proteinExistence type="predicted"/>
<keyword evidence="3" id="KW-1185">Reference proteome</keyword>
<name>A0ABN3W067_9ACTN</name>
<sequence length="78" mass="7661">MTPSAGGLSPDGRRTPPPGTPPGIETTPDGDARRAPGSRRTSPPGGAHPADVATPAAVRIAADGSTVLSATVRPEAAR</sequence>
<evidence type="ECO:0000313" key="3">
    <source>
        <dbReference type="Proteomes" id="UP001500831"/>
    </source>
</evidence>
<feature type="region of interest" description="Disordered" evidence="1">
    <location>
        <begin position="1"/>
        <end position="55"/>
    </location>
</feature>
<protein>
    <submittedName>
        <fullName evidence="2">Uncharacterized protein</fullName>
    </submittedName>
</protein>
<dbReference type="EMBL" id="BAAAVI010000026">
    <property type="protein sequence ID" value="GAA2877624.1"/>
    <property type="molecule type" value="Genomic_DNA"/>
</dbReference>